<evidence type="ECO:0000313" key="1">
    <source>
        <dbReference type="EMBL" id="KAH6942030.1"/>
    </source>
</evidence>
<dbReference type="EMBL" id="CM023491">
    <property type="protein sequence ID" value="KAH6942030.1"/>
    <property type="molecule type" value="Genomic_DNA"/>
</dbReference>
<evidence type="ECO:0000313" key="2">
    <source>
        <dbReference type="Proteomes" id="UP000821845"/>
    </source>
</evidence>
<dbReference type="Proteomes" id="UP000821845">
    <property type="component" value="Chromosome 11"/>
</dbReference>
<name>A0ACB7T583_HYAAI</name>
<accession>A0ACB7T583</accession>
<comment type="caution">
    <text evidence="1">The sequence shown here is derived from an EMBL/GenBank/DDBJ whole genome shotgun (WGS) entry which is preliminary data.</text>
</comment>
<organism evidence="1 2">
    <name type="scientific">Hyalomma asiaticum</name>
    <name type="common">Tick</name>
    <dbReference type="NCBI Taxonomy" id="266040"/>
    <lineage>
        <taxon>Eukaryota</taxon>
        <taxon>Metazoa</taxon>
        <taxon>Ecdysozoa</taxon>
        <taxon>Arthropoda</taxon>
        <taxon>Chelicerata</taxon>
        <taxon>Arachnida</taxon>
        <taxon>Acari</taxon>
        <taxon>Parasitiformes</taxon>
        <taxon>Ixodida</taxon>
        <taxon>Ixodoidea</taxon>
        <taxon>Ixodidae</taxon>
        <taxon>Hyalomminae</taxon>
        <taxon>Hyalomma</taxon>
    </lineage>
</organism>
<gene>
    <name evidence="1" type="ORF">HPB50_027474</name>
</gene>
<reference evidence="1" key="1">
    <citation type="submission" date="2020-05" db="EMBL/GenBank/DDBJ databases">
        <title>Large-scale comparative analyses of tick genomes elucidate their genetic diversity and vector capacities.</title>
        <authorList>
            <person name="Jia N."/>
            <person name="Wang J."/>
            <person name="Shi W."/>
            <person name="Du L."/>
            <person name="Sun Y."/>
            <person name="Zhan W."/>
            <person name="Jiang J."/>
            <person name="Wang Q."/>
            <person name="Zhang B."/>
            <person name="Ji P."/>
            <person name="Sakyi L.B."/>
            <person name="Cui X."/>
            <person name="Yuan T."/>
            <person name="Jiang B."/>
            <person name="Yang W."/>
            <person name="Lam T.T.-Y."/>
            <person name="Chang Q."/>
            <person name="Ding S."/>
            <person name="Wang X."/>
            <person name="Zhu J."/>
            <person name="Ruan X."/>
            <person name="Zhao L."/>
            <person name="Wei J."/>
            <person name="Que T."/>
            <person name="Du C."/>
            <person name="Cheng J."/>
            <person name="Dai P."/>
            <person name="Han X."/>
            <person name="Huang E."/>
            <person name="Gao Y."/>
            <person name="Liu J."/>
            <person name="Shao H."/>
            <person name="Ye R."/>
            <person name="Li L."/>
            <person name="Wei W."/>
            <person name="Wang X."/>
            <person name="Wang C."/>
            <person name="Yang T."/>
            <person name="Huo Q."/>
            <person name="Li W."/>
            <person name="Guo W."/>
            <person name="Chen H."/>
            <person name="Zhou L."/>
            <person name="Ni X."/>
            <person name="Tian J."/>
            <person name="Zhou Y."/>
            <person name="Sheng Y."/>
            <person name="Liu T."/>
            <person name="Pan Y."/>
            <person name="Xia L."/>
            <person name="Li J."/>
            <person name="Zhao F."/>
            <person name="Cao W."/>
        </authorList>
    </citation>
    <scope>NUCLEOTIDE SEQUENCE</scope>
    <source>
        <strain evidence="1">Hyas-2018</strain>
    </source>
</reference>
<sequence length="142" mass="15519">MADNLSQEKGQPGKVTLFNLEATKSTAATPHRSRNRSRSHSNGRSRSRGHSHSGNHKHPRGRSHSASRNNSHNQHKHMKQPQVAWTKTSQHQTEKVTVEASSTGVTTTSVTPYARPVRSSTETLNAQALASDTPSSIHGQQT</sequence>
<keyword evidence="2" id="KW-1185">Reference proteome</keyword>
<protein>
    <submittedName>
        <fullName evidence="1">Uncharacterized protein</fullName>
    </submittedName>
</protein>
<proteinExistence type="predicted"/>